<accession>A0A316YK58</accession>
<keyword evidence="2" id="KW-1185">Reference proteome</keyword>
<name>A0A316YK58_9BASI</name>
<gene>
    <name evidence="1" type="ORF">FA10DRAFT_134301</name>
</gene>
<evidence type="ECO:0000313" key="2">
    <source>
        <dbReference type="Proteomes" id="UP000245768"/>
    </source>
</evidence>
<dbReference type="AlphaFoldDB" id="A0A316YK58"/>
<evidence type="ECO:0000313" key="1">
    <source>
        <dbReference type="EMBL" id="PWN89008.1"/>
    </source>
</evidence>
<sequence length="73" mass="8630">MNPLLLVSMVCWRVRVSHRYPQQGVAMRSFSRSSVLGEARSVRERRAARHVRSSRKSRRKKIKIVLNFLFFLS</sequence>
<organism evidence="1 2">
    <name type="scientific">Acaromyces ingoldii</name>
    <dbReference type="NCBI Taxonomy" id="215250"/>
    <lineage>
        <taxon>Eukaryota</taxon>
        <taxon>Fungi</taxon>
        <taxon>Dikarya</taxon>
        <taxon>Basidiomycota</taxon>
        <taxon>Ustilaginomycotina</taxon>
        <taxon>Exobasidiomycetes</taxon>
        <taxon>Exobasidiales</taxon>
        <taxon>Cryptobasidiaceae</taxon>
        <taxon>Acaromyces</taxon>
    </lineage>
</organism>
<protein>
    <submittedName>
        <fullName evidence="1">Uncharacterized protein</fullName>
    </submittedName>
</protein>
<dbReference type="GeneID" id="37039917"/>
<reference evidence="1 2" key="1">
    <citation type="journal article" date="2018" name="Mol. Biol. Evol.">
        <title>Broad Genomic Sampling Reveals a Smut Pathogenic Ancestry of the Fungal Clade Ustilaginomycotina.</title>
        <authorList>
            <person name="Kijpornyongpan T."/>
            <person name="Mondo S.J."/>
            <person name="Barry K."/>
            <person name="Sandor L."/>
            <person name="Lee J."/>
            <person name="Lipzen A."/>
            <person name="Pangilinan J."/>
            <person name="LaButti K."/>
            <person name="Hainaut M."/>
            <person name="Henrissat B."/>
            <person name="Grigoriev I.V."/>
            <person name="Spatafora J.W."/>
            <person name="Aime M.C."/>
        </authorList>
    </citation>
    <scope>NUCLEOTIDE SEQUENCE [LARGE SCALE GENOMIC DNA]</scope>
    <source>
        <strain evidence="1 2">MCA 4198</strain>
    </source>
</reference>
<dbReference type="EMBL" id="KZ819637">
    <property type="protein sequence ID" value="PWN89008.1"/>
    <property type="molecule type" value="Genomic_DNA"/>
</dbReference>
<dbReference type="RefSeq" id="XP_025376206.1">
    <property type="nucleotide sequence ID" value="XM_025518001.1"/>
</dbReference>
<dbReference type="Proteomes" id="UP000245768">
    <property type="component" value="Unassembled WGS sequence"/>
</dbReference>
<proteinExistence type="predicted"/>
<dbReference type="InParanoid" id="A0A316YK58"/>